<reference evidence="3" key="1">
    <citation type="journal article" date="2023" name="Mol. Phylogenet. Evol.">
        <title>Genome-scale phylogeny and comparative genomics of the fungal order Sordariales.</title>
        <authorList>
            <person name="Hensen N."/>
            <person name="Bonometti L."/>
            <person name="Westerberg I."/>
            <person name="Brannstrom I.O."/>
            <person name="Guillou S."/>
            <person name="Cros-Aarteil S."/>
            <person name="Calhoun S."/>
            <person name="Haridas S."/>
            <person name="Kuo A."/>
            <person name="Mondo S."/>
            <person name="Pangilinan J."/>
            <person name="Riley R."/>
            <person name="LaButti K."/>
            <person name="Andreopoulos B."/>
            <person name="Lipzen A."/>
            <person name="Chen C."/>
            <person name="Yan M."/>
            <person name="Daum C."/>
            <person name="Ng V."/>
            <person name="Clum A."/>
            <person name="Steindorff A."/>
            <person name="Ohm R.A."/>
            <person name="Martin F."/>
            <person name="Silar P."/>
            <person name="Natvig D.O."/>
            <person name="Lalanne C."/>
            <person name="Gautier V."/>
            <person name="Ament-Velasquez S.L."/>
            <person name="Kruys A."/>
            <person name="Hutchinson M.I."/>
            <person name="Powell A.J."/>
            <person name="Barry K."/>
            <person name="Miller A.N."/>
            <person name="Grigoriev I.V."/>
            <person name="Debuchy R."/>
            <person name="Gladieux P."/>
            <person name="Hiltunen Thoren M."/>
            <person name="Johannesson H."/>
        </authorList>
    </citation>
    <scope>NUCLEOTIDE SEQUENCE</scope>
    <source>
        <strain evidence="3">CBS 232.78</strain>
    </source>
</reference>
<feature type="region of interest" description="Disordered" evidence="1">
    <location>
        <begin position="76"/>
        <end position="145"/>
    </location>
</feature>
<evidence type="ECO:0000259" key="2">
    <source>
        <dbReference type="Pfam" id="PF10263"/>
    </source>
</evidence>
<feature type="region of interest" description="Disordered" evidence="1">
    <location>
        <begin position="411"/>
        <end position="449"/>
    </location>
</feature>
<dbReference type="Pfam" id="PF10263">
    <property type="entry name" value="SprT-like"/>
    <property type="match status" value="1"/>
</dbReference>
<evidence type="ECO:0000313" key="4">
    <source>
        <dbReference type="Proteomes" id="UP001285441"/>
    </source>
</evidence>
<feature type="compositionally biased region" description="Polar residues" evidence="1">
    <location>
        <begin position="373"/>
        <end position="390"/>
    </location>
</feature>
<evidence type="ECO:0000256" key="1">
    <source>
        <dbReference type="SAM" id="MobiDB-lite"/>
    </source>
</evidence>
<feature type="compositionally biased region" description="Basic residues" evidence="1">
    <location>
        <begin position="411"/>
        <end position="424"/>
    </location>
</feature>
<evidence type="ECO:0000313" key="3">
    <source>
        <dbReference type="EMBL" id="KAK3393646.1"/>
    </source>
</evidence>
<sequence>MAFPVTGGDERPPICPSGSVIHSSVKRRPDDDDNGRYKRPKVTQCGPYDLFDDHHIIAYRVDDMPHGIQRRLLPHQHSHPHTHLNPHLHPHSHLHPHTHSHLHTNQPHHSHLRHHTHSSPHQPSLPEAVTPPLERTASGLSIGPDPTERLAWTELLEDDQALHRVREHMAQFRRRNPDSKHERILRSIINPRSNSEDPLDNDSLESIFSAANEMFFNGRLSQRVRWDWSHESSAQYDSKVIGTTALRRAHIRYRGFETLIVLSSPILRDRAYSRRLLISTFMHELVHCYLFICCGFRARDCGGHTPAFRGIAKLIDDWVGPDSALHLSKMEADLERFRIYRSGDVRLPLDEGDEGNDAYSPYPCSGLTEDRQVTQQQHSTVTKMNFSPSQGHHDRFGDEYTIWIRPLHHRHHHQSHHRHHHHHHHTDDGGSDPGSSTYVYSNAIPHRPC</sequence>
<name>A0AAE0P5F8_9PEZI</name>
<dbReference type="Proteomes" id="UP001285441">
    <property type="component" value="Unassembled WGS sequence"/>
</dbReference>
<reference evidence="3" key="2">
    <citation type="submission" date="2023-06" db="EMBL/GenBank/DDBJ databases">
        <authorList>
            <consortium name="Lawrence Berkeley National Laboratory"/>
            <person name="Haridas S."/>
            <person name="Hensen N."/>
            <person name="Bonometti L."/>
            <person name="Westerberg I."/>
            <person name="Brannstrom I.O."/>
            <person name="Guillou S."/>
            <person name="Cros-Aarteil S."/>
            <person name="Calhoun S."/>
            <person name="Kuo A."/>
            <person name="Mondo S."/>
            <person name="Pangilinan J."/>
            <person name="Riley R."/>
            <person name="LaButti K."/>
            <person name="Andreopoulos B."/>
            <person name="Lipzen A."/>
            <person name="Chen C."/>
            <person name="Yanf M."/>
            <person name="Daum C."/>
            <person name="Ng V."/>
            <person name="Clum A."/>
            <person name="Steindorff A."/>
            <person name="Ohm R."/>
            <person name="Martin F."/>
            <person name="Silar P."/>
            <person name="Natvig D."/>
            <person name="Lalanne C."/>
            <person name="Gautier V."/>
            <person name="Ament-velasquez S.L."/>
            <person name="Kruys A."/>
            <person name="Hutchinson M.I."/>
            <person name="Powell A.J."/>
            <person name="Barry K."/>
            <person name="Miller A.N."/>
            <person name="Grigoriev I.V."/>
            <person name="Debuchy R."/>
            <person name="Gladieux P."/>
            <person name="Thoren M.H."/>
            <person name="Johannesson H."/>
        </authorList>
    </citation>
    <scope>NUCLEOTIDE SEQUENCE</scope>
    <source>
        <strain evidence="3">CBS 232.78</strain>
    </source>
</reference>
<comment type="caution">
    <text evidence="3">The sequence shown here is derived from an EMBL/GenBank/DDBJ whole genome shotgun (WGS) entry which is preliminary data.</text>
</comment>
<feature type="region of interest" description="Disordered" evidence="1">
    <location>
        <begin position="1"/>
        <end position="44"/>
    </location>
</feature>
<keyword evidence="4" id="KW-1185">Reference proteome</keyword>
<feature type="domain" description="SprT-like" evidence="2">
    <location>
        <begin position="204"/>
        <end position="318"/>
    </location>
</feature>
<gene>
    <name evidence="3" type="ORF">B0H63DRAFT_22727</name>
</gene>
<dbReference type="GO" id="GO:0006950">
    <property type="term" value="P:response to stress"/>
    <property type="evidence" value="ECO:0007669"/>
    <property type="project" value="UniProtKB-ARBA"/>
</dbReference>
<organism evidence="3 4">
    <name type="scientific">Podospora didyma</name>
    <dbReference type="NCBI Taxonomy" id="330526"/>
    <lineage>
        <taxon>Eukaryota</taxon>
        <taxon>Fungi</taxon>
        <taxon>Dikarya</taxon>
        <taxon>Ascomycota</taxon>
        <taxon>Pezizomycotina</taxon>
        <taxon>Sordariomycetes</taxon>
        <taxon>Sordariomycetidae</taxon>
        <taxon>Sordariales</taxon>
        <taxon>Podosporaceae</taxon>
        <taxon>Podospora</taxon>
    </lineage>
</organism>
<accession>A0AAE0P5F8</accession>
<dbReference type="InterPro" id="IPR006640">
    <property type="entry name" value="SprT-like_domain"/>
</dbReference>
<dbReference type="EMBL" id="JAULSW010000001">
    <property type="protein sequence ID" value="KAK3393646.1"/>
    <property type="molecule type" value="Genomic_DNA"/>
</dbReference>
<feature type="compositionally biased region" description="Basic and acidic residues" evidence="1">
    <location>
        <begin position="27"/>
        <end position="36"/>
    </location>
</feature>
<proteinExistence type="predicted"/>
<feature type="region of interest" description="Disordered" evidence="1">
    <location>
        <begin position="350"/>
        <end position="393"/>
    </location>
</feature>
<dbReference type="AlphaFoldDB" id="A0AAE0P5F8"/>
<feature type="compositionally biased region" description="Basic residues" evidence="1">
    <location>
        <begin position="76"/>
        <end position="118"/>
    </location>
</feature>
<protein>
    <recommendedName>
        <fullName evidence="2">SprT-like domain-containing protein</fullName>
    </recommendedName>
</protein>